<keyword evidence="6" id="KW-1185">Reference proteome</keyword>
<gene>
    <name evidence="4" type="ORF">DZD52_17905</name>
    <name evidence="3" type="ORF">M3O51_19055</name>
</gene>
<reference evidence="4 5" key="1">
    <citation type="submission" date="2018-08" db="EMBL/GenBank/DDBJ databases">
        <title>Genome sequencing of X. nasturtii WHRI 8984.</title>
        <authorList>
            <person name="Studholme D.J."/>
            <person name="Mchugh J."/>
            <person name="Vicente J."/>
        </authorList>
    </citation>
    <scope>NUCLEOTIDE SEQUENCE [LARGE SCALE GENOMIC DNA]</scope>
    <source>
        <strain evidence="4 5">WHRI 8984</strain>
    </source>
</reference>
<comment type="caution">
    <text evidence="4">The sequence shown here is derived from an EMBL/GenBank/DDBJ whole genome shotgun (WGS) entry which is preliminary data.</text>
</comment>
<keyword evidence="2" id="KW-1133">Transmembrane helix</keyword>
<evidence type="ECO:0000256" key="1">
    <source>
        <dbReference type="SAM" id="MobiDB-lite"/>
    </source>
</evidence>
<feature type="transmembrane region" description="Helical" evidence="2">
    <location>
        <begin position="99"/>
        <end position="121"/>
    </location>
</feature>
<dbReference type="GeneID" id="97210135"/>
<sequence length="146" mass="15457">MLLIVVAPLVSRTIAHPTPDSMHALDAHAAHQPKAQSSTLQLASAHHMHHDMGQGRDHAMAVTPDPSDRGATTPLKPSAPHAEHEMGVDCEYCLMAARMIGLLVALLLLLTTWPAVLRALLGLVDTRRVPALGTLGARGPPTALIC</sequence>
<proteinExistence type="predicted"/>
<evidence type="ECO:0000313" key="3">
    <source>
        <dbReference type="EMBL" id="MCL1553341.1"/>
    </source>
</evidence>
<evidence type="ECO:0000313" key="4">
    <source>
        <dbReference type="EMBL" id="RFF37214.1"/>
    </source>
</evidence>
<evidence type="ECO:0008006" key="7">
    <source>
        <dbReference type="Google" id="ProtNLM"/>
    </source>
</evidence>
<dbReference type="Proteomes" id="UP000259570">
    <property type="component" value="Unassembled WGS sequence"/>
</dbReference>
<dbReference type="OrthoDB" id="6054471at2"/>
<dbReference type="EMBL" id="JAMBED010000069">
    <property type="protein sequence ID" value="MCL1553341.1"/>
    <property type="molecule type" value="Genomic_DNA"/>
</dbReference>
<evidence type="ECO:0000256" key="2">
    <source>
        <dbReference type="SAM" id="Phobius"/>
    </source>
</evidence>
<accession>A0A3E1KF71</accession>
<keyword evidence="2" id="KW-0472">Membrane</keyword>
<reference evidence="3" key="2">
    <citation type="submission" date="2022-04" db="EMBL/GenBank/DDBJ databases">
        <title>Genomic comparison of 19 strains of Xanthomonas nasturtii, a newly emerging watercress pathogen.</title>
        <authorList>
            <person name="Harrison J."/>
            <person name="Greer S."/>
            <person name="Hussain R."/>
            <person name="Lascelles D."/>
            <person name="Roberts M."/>
            <person name="Carter B."/>
            <person name="Bryning A."/>
            <person name="Carroll S."/>
            <person name="Aspin A."/>
            <person name="Cruz L."/>
            <person name="Cruz J."/>
            <person name="Grant M."/>
            <person name="Vicente J."/>
            <person name="Studholme D.J."/>
        </authorList>
    </citation>
    <scope>NUCLEOTIDE SEQUENCE</scope>
    <source>
        <strain evidence="3">10016B</strain>
    </source>
</reference>
<evidence type="ECO:0000313" key="5">
    <source>
        <dbReference type="Proteomes" id="UP000259570"/>
    </source>
</evidence>
<dbReference type="RefSeq" id="WP_064634500.1">
    <property type="nucleotide sequence ID" value="NZ_CP142004.2"/>
</dbReference>
<dbReference type="EMBL" id="QUZM01000049">
    <property type="protein sequence ID" value="RFF37214.1"/>
    <property type="molecule type" value="Genomic_DNA"/>
</dbReference>
<organism evidence="4 5">
    <name type="scientific">Xanthomonas nasturtii</name>
    <dbReference type="NCBI Taxonomy" id="1843581"/>
    <lineage>
        <taxon>Bacteria</taxon>
        <taxon>Pseudomonadati</taxon>
        <taxon>Pseudomonadota</taxon>
        <taxon>Gammaproteobacteria</taxon>
        <taxon>Lysobacterales</taxon>
        <taxon>Lysobacteraceae</taxon>
        <taxon>Xanthomonas</taxon>
    </lineage>
</organism>
<name>A0A3E1KF71_9XANT</name>
<dbReference type="AlphaFoldDB" id="A0A3E1KF71"/>
<keyword evidence="2" id="KW-0812">Transmembrane</keyword>
<feature type="region of interest" description="Disordered" evidence="1">
    <location>
        <begin position="30"/>
        <end position="82"/>
    </location>
</feature>
<protein>
    <recommendedName>
        <fullName evidence="7">DUF2946 domain-containing protein</fullName>
    </recommendedName>
</protein>
<evidence type="ECO:0000313" key="6">
    <source>
        <dbReference type="Proteomes" id="UP001167357"/>
    </source>
</evidence>
<dbReference type="Proteomes" id="UP001167357">
    <property type="component" value="Unassembled WGS sequence"/>
</dbReference>
<feature type="compositionally biased region" description="Basic and acidic residues" evidence="1">
    <location>
        <begin position="50"/>
        <end position="59"/>
    </location>
</feature>